<sequence length="526" mass="57968">MSLSEMDVSSYFEPPFEELQSIVNLLFTFEEEEGELEATAEFERVKYGMHAFYNWEADDSQRTMYELAFKFLLGTMHDGVPAGDGQQYPGKREILTDGCGNFVLPRCTHAIFTVATNGNPLVGGSNPVYITWPQLVEMYEKGWSISDHQWGGTAVFGGYENRYQQVEKNLELIYDEMKSRGVDVRVNAGVVPNNDPGYVSVWAHIKDFAGMSSQGFGTYANDGYPIQYMADSGKPPGFGNLQKVYDAIDNGDPILLARVFWENSLTLASDAVDGLAGEMAAHPDQRFIIRCGSHGPTYVSGDPTEWNTWKAYMNKVFTLLGDKICFASTQETCEYMQVTRKVIKTETINEDGTLTVQLDYTGVPAHYRWQDITLKLTANKTIAGITQTGGARIEKDVDTGIVNIIREITSFADPSLEVDPPEILAANIVTGSANKINLTLSEPVLMSVFSAFRIADTVENQALPSTHTVTGLEGSGTSWRLVLGSNVVAGESVKLYYSMQTGDVRSVADSSRKLPAYWGAAVNNTI</sequence>
<dbReference type="RefSeq" id="WP_160907796.1">
    <property type="nucleotide sequence ID" value="NZ_WVHS01000003.1"/>
</dbReference>
<gene>
    <name evidence="1" type="ORF">GS398_16095</name>
</gene>
<name>A0A7K1Y0L9_9SPHI</name>
<protein>
    <submittedName>
        <fullName evidence="1">Uncharacterized protein</fullName>
    </submittedName>
</protein>
<organism evidence="1 2">
    <name type="scientific">Hufsiella ginkgonis</name>
    <dbReference type="NCBI Taxonomy" id="2695274"/>
    <lineage>
        <taxon>Bacteria</taxon>
        <taxon>Pseudomonadati</taxon>
        <taxon>Bacteroidota</taxon>
        <taxon>Sphingobacteriia</taxon>
        <taxon>Sphingobacteriales</taxon>
        <taxon>Sphingobacteriaceae</taxon>
        <taxon>Hufsiella</taxon>
    </lineage>
</organism>
<accession>A0A7K1Y0L9</accession>
<comment type="caution">
    <text evidence="1">The sequence shown here is derived from an EMBL/GenBank/DDBJ whole genome shotgun (WGS) entry which is preliminary data.</text>
</comment>
<dbReference type="AlphaFoldDB" id="A0A7K1Y0L9"/>
<keyword evidence="2" id="KW-1185">Reference proteome</keyword>
<evidence type="ECO:0000313" key="1">
    <source>
        <dbReference type="EMBL" id="MXV16824.1"/>
    </source>
</evidence>
<dbReference type="Proteomes" id="UP000451233">
    <property type="component" value="Unassembled WGS sequence"/>
</dbReference>
<dbReference type="EMBL" id="WVHS01000003">
    <property type="protein sequence ID" value="MXV16824.1"/>
    <property type="molecule type" value="Genomic_DNA"/>
</dbReference>
<reference evidence="1 2" key="1">
    <citation type="submission" date="2019-11" db="EMBL/GenBank/DDBJ databases">
        <title>Pedobacter sp. HMF7056 Genome sequencing and assembly.</title>
        <authorList>
            <person name="Kang H."/>
            <person name="Kim H."/>
            <person name="Joh K."/>
        </authorList>
    </citation>
    <scope>NUCLEOTIDE SEQUENCE [LARGE SCALE GENOMIC DNA]</scope>
    <source>
        <strain evidence="1 2">HMF7056</strain>
    </source>
</reference>
<proteinExistence type="predicted"/>
<evidence type="ECO:0000313" key="2">
    <source>
        <dbReference type="Proteomes" id="UP000451233"/>
    </source>
</evidence>